<dbReference type="SUPFAM" id="SSF51569">
    <property type="entry name" value="Aldolase"/>
    <property type="match status" value="1"/>
</dbReference>
<dbReference type="RefSeq" id="WP_118401343.1">
    <property type="nucleotide sequence ID" value="NZ_JAPZEG010000007.1"/>
</dbReference>
<organism evidence="3 4">
    <name type="scientific">Mediterraneibacter gnavus</name>
    <name type="common">Ruminococcus gnavus</name>
    <dbReference type="NCBI Taxonomy" id="33038"/>
    <lineage>
        <taxon>Bacteria</taxon>
        <taxon>Bacillati</taxon>
        <taxon>Bacillota</taxon>
        <taxon>Clostridia</taxon>
        <taxon>Lachnospirales</taxon>
        <taxon>Lachnospiraceae</taxon>
        <taxon>Mediterraneibacter</taxon>
    </lineage>
</organism>
<reference evidence="3" key="1">
    <citation type="submission" date="2022-12" db="EMBL/GenBank/DDBJ databases">
        <title>Genome of R. gnavus strain RSHDN_120.</title>
        <authorList>
            <person name="Abdugheni R."/>
        </authorList>
    </citation>
    <scope>NUCLEOTIDE SEQUENCE</scope>
    <source>
        <strain evidence="3">RSHDN_120</strain>
    </source>
</reference>
<dbReference type="GO" id="GO:0003852">
    <property type="term" value="F:2-isopropylmalate synthase activity"/>
    <property type="evidence" value="ECO:0007669"/>
    <property type="project" value="TreeGrafter"/>
</dbReference>
<dbReference type="Proteomes" id="UP001149331">
    <property type="component" value="Unassembled WGS sequence"/>
</dbReference>
<dbReference type="InterPro" id="IPR050073">
    <property type="entry name" value="2-IPM_HCS-like"/>
</dbReference>
<name>A0AAW6JZ20_MEDGN</name>
<gene>
    <name evidence="3" type="ORF">O4N78_07345</name>
</gene>
<feature type="domain" description="Pyruvate carboxyltransferase" evidence="2">
    <location>
        <begin position="5"/>
        <end position="242"/>
    </location>
</feature>
<sequence>MGSMVQVLDCTLRDGGYINSWNFGAQIISGIIKSLVEAKIDIIECGFIRNAEHDSDSSVFNSMDEVSKIIEPKSKSSLYAIMIEHHNNVYDKIPMFDGRGADIIRVTFRRNEWDEARHAIHELIEKGYKVCVQPVGTTNYDDESLIKLIKDVNELKPFAFYLVDTLGVMYRHDMRKFFYLIDSNLSMSINLGFHSHNNLQMSFANAQEMMRLAKRRKIIVDSSCYGMGRGVGNLATELLCDYINNDVAQKYLLTPILNVVDKYLMPIYAEQRWGYDLPYFLSATFKCHPNYAAYLMGRETLDIENIEKILSLIPMDERKEFDESLIEQLYIRYQSSEIDDKKSSIKLRDMIAGREVVILGPGLSIIKEKELISAMICERFVVTTNFVTNDYKIDALFISNEKRLSVFKNHLPEHIIATSNLKIDTDLIFNYSSVLGEGDAADNAGAMLIRILKKANVKKVFLAGFDGFDVDSSVNYAIKEYQKFLDYESTRKKNNDIGKQLKLSLQGIEYEVITKSKYEI</sequence>
<dbReference type="EMBL" id="JAPZEG010000007">
    <property type="protein sequence ID" value="MDE1203389.1"/>
    <property type="molecule type" value="Genomic_DNA"/>
</dbReference>
<accession>A0AAW6JZ20</accession>
<proteinExistence type="predicted"/>
<keyword evidence="1" id="KW-0464">Manganese</keyword>
<evidence type="ECO:0000313" key="4">
    <source>
        <dbReference type="Proteomes" id="UP001149331"/>
    </source>
</evidence>
<dbReference type="InterPro" id="IPR000891">
    <property type="entry name" value="PYR_CT"/>
</dbReference>
<dbReference type="GO" id="GO:0009098">
    <property type="term" value="P:L-leucine biosynthetic process"/>
    <property type="evidence" value="ECO:0007669"/>
    <property type="project" value="TreeGrafter"/>
</dbReference>
<dbReference type="Pfam" id="PF00682">
    <property type="entry name" value="HMGL-like"/>
    <property type="match status" value="1"/>
</dbReference>
<dbReference type="CDD" id="cd07944">
    <property type="entry name" value="DRE_TIM_HOA_like"/>
    <property type="match status" value="1"/>
</dbReference>
<dbReference type="PANTHER" id="PTHR10277">
    <property type="entry name" value="HOMOCITRATE SYNTHASE-RELATED"/>
    <property type="match status" value="1"/>
</dbReference>
<dbReference type="InterPro" id="IPR013785">
    <property type="entry name" value="Aldolase_TIM"/>
</dbReference>
<evidence type="ECO:0000313" key="3">
    <source>
        <dbReference type="EMBL" id="MDE1203389.1"/>
    </source>
</evidence>
<comment type="caution">
    <text evidence="3">The sequence shown here is derived from an EMBL/GenBank/DDBJ whole genome shotgun (WGS) entry which is preliminary data.</text>
</comment>
<evidence type="ECO:0000256" key="1">
    <source>
        <dbReference type="ARBA" id="ARBA00023211"/>
    </source>
</evidence>
<protein>
    <submittedName>
        <fullName evidence="3">Aldolase catalytic domain-containing protein</fullName>
    </submittedName>
</protein>
<dbReference type="Gene3D" id="3.20.20.70">
    <property type="entry name" value="Aldolase class I"/>
    <property type="match status" value="1"/>
</dbReference>
<evidence type="ECO:0000259" key="2">
    <source>
        <dbReference type="Pfam" id="PF00682"/>
    </source>
</evidence>
<dbReference type="PANTHER" id="PTHR10277:SF9">
    <property type="entry name" value="2-ISOPROPYLMALATE SYNTHASE 1, CHLOROPLASTIC-RELATED"/>
    <property type="match status" value="1"/>
</dbReference>
<dbReference type="AlphaFoldDB" id="A0AAW6JZ20"/>